<evidence type="ECO:0000313" key="3">
    <source>
        <dbReference type="Proteomes" id="UP000515928"/>
    </source>
</evidence>
<name>A0A7G9RYF3_9FIRM</name>
<dbReference type="RefSeq" id="WP_187533752.1">
    <property type="nucleotide sequence ID" value="NZ_CBCSHU010000005.1"/>
</dbReference>
<dbReference type="KEGG" id="eio:H9L01_09705"/>
<keyword evidence="3" id="KW-1185">Reference proteome</keyword>
<dbReference type="AlphaFoldDB" id="A0A7G9RYF3"/>
<dbReference type="EMBL" id="CP060715">
    <property type="protein sequence ID" value="QNN60628.1"/>
    <property type="molecule type" value="Genomic_DNA"/>
</dbReference>
<organism evidence="2 3">
    <name type="scientific">Erysipelothrix inopinata</name>
    <dbReference type="NCBI Taxonomy" id="225084"/>
    <lineage>
        <taxon>Bacteria</taxon>
        <taxon>Bacillati</taxon>
        <taxon>Bacillota</taxon>
        <taxon>Erysipelotrichia</taxon>
        <taxon>Erysipelotrichales</taxon>
        <taxon>Erysipelotrichaceae</taxon>
        <taxon>Erysipelothrix</taxon>
    </lineage>
</organism>
<evidence type="ECO:0000256" key="1">
    <source>
        <dbReference type="SAM" id="Phobius"/>
    </source>
</evidence>
<evidence type="ECO:0000313" key="2">
    <source>
        <dbReference type="EMBL" id="QNN60628.1"/>
    </source>
</evidence>
<keyword evidence="1" id="KW-0472">Membrane</keyword>
<sequence>MENEIQKKKGFNKTKGILIATGVVLVILVGYLIFTQLKPKEGPKVLETKLTEMGADFYENFYFDNVSANMDEADAKDFFNRFTESGIKINLDNLSRYDNGKNATIVESFINQETKTACDINNTRAVIYPKDPFGKKDYTVKAELDCGFETQPSE</sequence>
<reference evidence="2 3" key="1">
    <citation type="submission" date="2020-08" db="EMBL/GenBank/DDBJ databases">
        <title>Genome sequence of Erysipelothrix inopinata DSM 15511T.</title>
        <authorList>
            <person name="Hyun D.-W."/>
            <person name="Bae J.-W."/>
        </authorList>
    </citation>
    <scope>NUCLEOTIDE SEQUENCE [LARGE SCALE GENOMIC DNA]</scope>
    <source>
        <strain evidence="2 3">DSM 15511</strain>
    </source>
</reference>
<dbReference type="Proteomes" id="UP000515928">
    <property type="component" value="Chromosome"/>
</dbReference>
<keyword evidence="1" id="KW-1133">Transmembrane helix</keyword>
<feature type="transmembrane region" description="Helical" evidence="1">
    <location>
        <begin position="16"/>
        <end position="34"/>
    </location>
</feature>
<gene>
    <name evidence="2" type="ORF">H9L01_09705</name>
</gene>
<keyword evidence="1" id="KW-0812">Transmembrane</keyword>
<protein>
    <submittedName>
        <fullName evidence="2">Uncharacterized protein</fullName>
    </submittedName>
</protein>
<proteinExistence type="predicted"/>
<accession>A0A7G9RYF3</accession>